<reference evidence="2" key="1">
    <citation type="submission" date="2024-10" db="EMBL/GenBank/DDBJ databases">
        <title>Genetic diversity among independent isolates of the Dolichocephalovirinae subfamily.</title>
        <authorList>
            <person name="Ely B."/>
            <person name="Thomas Q."/>
            <person name="Mohammadi T."/>
        </authorList>
    </citation>
    <scope>NUCLEOTIDE SEQUENCE</scope>
</reference>
<dbReference type="Gene3D" id="2.60.120.260">
    <property type="entry name" value="Galactose-binding domain-like"/>
    <property type="match status" value="1"/>
</dbReference>
<feature type="domain" description="F5/8 type C" evidence="1">
    <location>
        <begin position="398"/>
        <end position="495"/>
    </location>
</feature>
<protein>
    <recommendedName>
        <fullName evidence="1">F5/8 type C domain-containing protein</fullName>
    </recommendedName>
</protein>
<evidence type="ECO:0000313" key="2">
    <source>
        <dbReference type="EMBL" id="XHV10589.1"/>
    </source>
</evidence>
<sequence>MKFRPIGNGGLCYCELPIADVLAVASLKVRYKVSSEGPDYFRILQDGSQVLQDSGTGGGWEEFSLATTGDHTLRFQYSKDGSLAVGDDTVYISQIVYFKTLDNPYVYGDTVSYQGSYWFCRQPGTTSEPGDGDDWIRLPEGLANLDDVDFSSPPENGQALIYDALSNKFKPGDVASGGGSGGNTYYVGLPPRTRLHRVATQAVATATWTAVQWDTEVEDAVNAFTSGANTRVTVPVGVTKARVTGYVTWASNLTGASIVGAALRRNGVETGSTGGSRIVASRSGQYESHLNLTSEWFSVTPGDYYELFVLQQSGVSANLNGPVSNFGENTYLQFEWDDGTPLTAIEAGDNHAPHQGWRMLVLESQTDTYATISELKFYDRSGVQVPTTGGKLYDTYSHASYPVQNAFDGNTSTYWSSTQPTSTGPIAGPGYIFSAGVDVGSVKITSTGTDFNATNSPKNFVIQYSDDRGATWTTYKTFTGQTGWGDKEERTFVLPTVGDARVAGARTLDELRDVSIGTPKHGDLLAYDIASGTWKQKTVFGWGPPVASDFPTAVGAVALTLANDADAGLTVDCGAAASGDVQRAVLKSLPASGDWMVTAKIVDHLSPVYYNAVGLMLRESSTGKLVLFGCEIAGSAYPVPMRQVRYSRLPGLSGFTANDYGRASPSMPQWYRLTFNAATSTLKAEVSTDGKFWRTVVSQAVTTGFTTAPNQIGLGCSLNYSDTQNAMFSVPYWSQSW</sequence>
<organism evidence="2">
    <name type="scientific">Caulobacter phage BL57</name>
    <dbReference type="NCBI Taxonomy" id="3348355"/>
    <lineage>
        <taxon>Viruses</taxon>
    </lineage>
</organism>
<dbReference type="InterPro" id="IPR000421">
    <property type="entry name" value="FA58C"/>
</dbReference>
<name>A0AB74UGM1_9VIRU</name>
<dbReference type="Pfam" id="PF00754">
    <property type="entry name" value="F5_F8_type_C"/>
    <property type="match status" value="1"/>
</dbReference>
<dbReference type="InterPro" id="IPR008979">
    <property type="entry name" value="Galactose-bd-like_sf"/>
</dbReference>
<dbReference type="SUPFAM" id="SSF49785">
    <property type="entry name" value="Galactose-binding domain-like"/>
    <property type="match status" value="1"/>
</dbReference>
<gene>
    <name evidence="2" type="ORF">BL57_117</name>
</gene>
<dbReference type="EMBL" id="PQ287320">
    <property type="protein sequence ID" value="XHV10589.1"/>
    <property type="molecule type" value="Genomic_DNA"/>
</dbReference>
<proteinExistence type="predicted"/>
<accession>A0AB74UGM1</accession>
<evidence type="ECO:0000259" key="1">
    <source>
        <dbReference type="Pfam" id="PF00754"/>
    </source>
</evidence>